<proteinExistence type="predicted"/>
<keyword evidence="3" id="KW-1185">Reference proteome</keyword>
<dbReference type="EMBL" id="JAAGNZ010000001">
    <property type="protein sequence ID" value="NEU66240.1"/>
    <property type="molecule type" value="Genomic_DNA"/>
</dbReference>
<evidence type="ECO:0000313" key="2">
    <source>
        <dbReference type="EMBL" id="NEU66240.1"/>
    </source>
</evidence>
<dbReference type="Gene3D" id="3.40.50.720">
    <property type="entry name" value="NAD(P)-binding Rossmann-like Domain"/>
    <property type="match status" value="1"/>
</dbReference>
<name>A0A6M0ID77_9BACT</name>
<sequence length="123" mass="13711">MEVKQKKTVVIGASENPERYAYRAAHSLLRHGHDIALVGVRQGAIQGHPIQTGQPVLTDVDTVTLYVGPRNQPVLYEYIKAMKPKRVIFNPGTENPDFEKQLRAEGIEPIEACTLVMLSIGQY</sequence>
<protein>
    <submittedName>
        <fullName evidence="2">CoA-binding protein</fullName>
    </submittedName>
</protein>
<evidence type="ECO:0000313" key="3">
    <source>
        <dbReference type="Proteomes" id="UP000477386"/>
    </source>
</evidence>
<dbReference type="InterPro" id="IPR036291">
    <property type="entry name" value="NAD(P)-bd_dom_sf"/>
</dbReference>
<reference evidence="2 3" key="1">
    <citation type="submission" date="2020-02" db="EMBL/GenBank/DDBJ databases">
        <title>Draft genome sequence of two Spirosoma agri KCTC 52727 and Spirosoma terrae KCTC 52035.</title>
        <authorList>
            <person name="Rojas J."/>
            <person name="Ambika Manirajan B."/>
            <person name="Ratering S."/>
            <person name="Suarez C."/>
            <person name="Schnell S."/>
        </authorList>
    </citation>
    <scope>NUCLEOTIDE SEQUENCE [LARGE SCALE GENOMIC DNA]</scope>
    <source>
        <strain evidence="2 3">KCTC 52727</strain>
    </source>
</reference>
<feature type="domain" description="CoA-binding" evidence="1">
    <location>
        <begin position="6"/>
        <end position="118"/>
    </location>
</feature>
<dbReference type="SUPFAM" id="SSF51735">
    <property type="entry name" value="NAD(P)-binding Rossmann-fold domains"/>
    <property type="match status" value="1"/>
</dbReference>
<dbReference type="AlphaFoldDB" id="A0A6M0ID77"/>
<comment type="caution">
    <text evidence="2">The sequence shown here is derived from an EMBL/GenBank/DDBJ whole genome shotgun (WGS) entry which is preliminary data.</text>
</comment>
<organism evidence="2 3">
    <name type="scientific">Spirosoma agri</name>
    <dbReference type="NCBI Taxonomy" id="1987381"/>
    <lineage>
        <taxon>Bacteria</taxon>
        <taxon>Pseudomonadati</taxon>
        <taxon>Bacteroidota</taxon>
        <taxon>Cytophagia</taxon>
        <taxon>Cytophagales</taxon>
        <taxon>Cytophagaceae</taxon>
        <taxon>Spirosoma</taxon>
    </lineage>
</organism>
<dbReference type="Pfam" id="PF13380">
    <property type="entry name" value="CoA_binding_2"/>
    <property type="match status" value="1"/>
</dbReference>
<gene>
    <name evidence="2" type="ORF">GK091_05050</name>
</gene>
<dbReference type="InterPro" id="IPR003781">
    <property type="entry name" value="CoA-bd"/>
</dbReference>
<dbReference type="RefSeq" id="WP_164035513.1">
    <property type="nucleotide sequence ID" value="NZ_JAAGNZ010000001.1"/>
</dbReference>
<evidence type="ECO:0000259" key="1">
    <source>
        <dbReference type="Pfam" id="PF13380"/>
    </source>
</evidence>
<accession>A0A6M0ID77</accession>
<dbReference type="Proteomes" id="UP000477386">
    <property type="component" value="Unassembled WGS sequence"/>
</dbReference>